<feature type="signal peptide" evidence="9">
    <location>
        <begin position="1"/>
        <end position="19"/>
    </location>
</feature>
<comment type="similarity">
    <text evidence="2 8">Belongs to the glycosyl hydrolase 28 family.</text>
</comment>
<evidence type="ECO:0000256" key="2">
    <source>
        <dbReference type="ARBA" id="ARBA00008834"/>
    </source>
</evidence>
<protein>
    <recommendedName>
        <fullName evidence="11">Polygalacturonase</fullName>
    </recommendedName>
</protein>
<sequence length="430" mass="48250">MDFFMLLTYLFSLFHNNQTAGPSHSSPDVNSKIFNVFNYGAIGNGYADDTKAFMDAWEDTCNYIGSKSTMEIPQGRAFLLQPIGFHGPCKSKKIVFSISGNLTAPYAPYQWKCNEDYCHQWIEFAHINGLYIDGPGTIDGQGPKWWSLNCKKYEQACHRRPRGMVISHSSNVHISNIVVKDSPNFQMSLEDSKWIFVKQLTITADGDSPNTDGIHIQRCRNVFVHNSNIHTGDDCISIGDGSKYVNISGISCGPGHGISKFFIAQTSIGSLGRNGSKETVENVIVRDCIFRKTDNGVRIKTWQGGRGLVRNILFERIKLHGVTRPIIIDQFYCPHSQCNNHTDAVEIKNIMYKHIHGTAVKKPFVELLCSKSVPCRDIYMNDIDILDQDEGKGKKYHKRSSHPPAECINVRGESNGAIKPKLACLDSERH</sequence>
<organism evidence="10">
    <name type="scientific">Brassica campestris</name>
    <name type="common">Field mustard</name>
    <dbReference type="NCBI Taxonomy" id="3711"/>
    <lineage>
        <taxon>Eukaryota</taxon>
        <taxon>Viridiplantae</taxon>
        <taxon>Streptophyta</taxon>
        <taxon>Embryophyta</taxon>
        <taxon>Tracheophyta</taxon>
        <taxon>Spermatophyta</taxon>
        <taxon>Magnoliopsida</taxon>
        <taxon>eudicotyledons</taxon>
        <taxon>Gunneridae</taxon>
        <taxon>Pentapetalae</taxon>
        <taxon>rosids</taxon>
        <taxon>malvids</taxon>
        <taxon>Brassicales</taxon>
        <taxon>Brassicaceae</taxon>
        <taxon>Brassiceae</taxon>
        <taxon>Brassica</taxon>
    </lineage>
</organism>
<evidence type="ECO:0000256" key="4">
    <source>
        <dbReference type="ARBA" id="ARBA00022525"/>
    </source>
</evidence>
<keyword evidence="6 8" id="KW-0326">Glycosidase</keyword>
<evidence type="ECO:0000256" key="1">
    <source>
        <dbReference type="ARBA" id="ARBA00004191"/>
    </source>
</evidence>
<evidence type="ECO:0000256" key="9">
    <source>
        <dbReference type="SAM" id="SignalP"/>
    </source>
</evidence>
<evidence type="ECO:0000256" key="5">
    <source>
        <dbReference type="ARBA" id="ARBA00022801"/>
    </source>
</evidence>
<evidence type="ECO:0000256" key="7">
    <source>
        <dbReference type="ARBA" id="ARBA00023316"/>
    </source>
</evidence>
<name>A0A3P6CDC1_BRACM</name>
<accession>A0A3P6CDC1</accession>
<feature type="chain" id="PRO_5017922454" description="Polygalacturonase" evidence="9">
    <location>
        <begin position="20"/>
        <end position="430"/>
    </location>
</feature>
<dbReference type="SMART" id="SM00710">
    <property type="entry name" value="PbH1"/>
    <property type="match status" value="5"/>
</dbReference>
<dbReference type="PANTHER" id="PTHR31375">
    <property type="match status" value="1"/>
</dbReference>
<dbReference type="InterPro" id="IPR006626">
    <property type="entry name" value="PbH1"/>
</dbReference>
<keyword evidence="5 8" id="KW-0378">Hydrolase</keyword>
<evidence type="ECO:0000256" key="6">
    <source>
        <dbReference type="ARBA" id="ARBA00023295"/>
    </source>
</evidence>
<keyword evidence="7" id="KW-0961">Cell wall biogenesis/degradation</keyword>
<gene>
    <name evidence="10" type="ORF">BRAA04T16925Z</name>
</gene>
<dbReference type="Pfam" id="PF00295">
    <property type="entry name" value="Glyco_hydro_28"/>
    <property type="match status" value="1"/>
</dbReference>
<dbReference type="FunFam" id="2.160.20.10:FF:000056">
    <property type="entry name" value="Pectin lyase-like superfamily protein"/>
    <property type="match status" value="1"/>
</dbReference>
<dbReference type="GO" id="GO:0005975">
    <property type="term" value="P:carbohydrate metabolic process"/>
    <property type="evidence" value="ECO:0007669"/>
    <property type="project" value="InterPro"/>
</dbReference>
<evidence type="ECO:0000256" key="3">
    <source>
        <dbReference type="ARBA" id="ARBA00022512"/>
    </source>
</evidence>
<evidence type="ECO:0008006" key="11">
    <source>
        <dbReference type="Google" id="ProtNLM"/>
    </source>
</evidence>
<evidence type="ECO:0000313" key="10">
    <source>
        <dbReference type="EMBL" id="VDD12360.1"/>
    </source>
</evidence>
<comment type="subcellular location">
    <subcellularLocation>
        <location evidence="1">Secreted</location>
        <location evidence="1">Cell wall</location>
    </subcellularLocation>
</comment>
<dbReference type="AlphaFoldDB" id="A0A3P6CDC1"/>
<evidence type="ECO:0000256" key="8">
    <source>
        <dbReference type="RuleBase" id="RU361169"/>
    </source>
</evidence>
<keyword evidence="3" id="KW-0134">Cell wall</keyword>
<proteinExistence type="inferred from homology"/>
<dbReference type="SUPFAM" id="SSF51126">
    <property type="entry name" value="Pectin lyase-like"/>
    <property type="match status" value="1"/>
</dbReference>
<dbReference type="GO" id="GO:0004650">
    <property type="term" value="F:polygalacturonase activity"/>
    <property type="evidence" value="ECO:0007669"/>
    <property type="project" value="InterPro"/>
</dbReference>
<dbReference type="Gene3D" id="2.160.20.10">
    <property type="entry name" value="Single-stranded right-handed beta-helix, Pectin lyase-like"/>
    <property type="match status" value="1"/>
</dbReference>
<keyword evidence="4" id="KW-0964">Secreted</keyword>
<dbReference type="GO" id="GO:0071555">
    <property type="term" value="P:cell wall organization"/>
    <property type="evidence" value="ECO:0007669"/>
    <property type="project" value="UniProtKB-KW"/>
</dbReference>
<dbReference type="EMBL" id="LR031576">
    <property type="protein sequence ID" value="VDD12360.1"/>
    <property type="molecule type" value="Genomic_DNA"/>
</dbReference>
<dbReference type="InterPro" id="IPR011050">
    <property type="entry name" value="Pectin_lyase_fold/virulence"/>
</dbReference>
<dbReference type="InterPro" id="IPR012334">
    <property type="entry name" value="Pectin_lyas_fold"/>
</dbReference>
<reference evidence="10" key="1">
    <citation type="submission" date="2018-11" db="EMBL/GenBank/DDBJ databases">
        <authorList>
            <consortium name="Genoscope - CEA"/>
            <person name="William W."/>
        </authorList>
    </citation>
    <scope>NUCLEOTIDE SEQUENCE</scope>
</reference>
<dbReference type="InterPro" id="IPR000743">
    <property type="entry name" value="Glyco_hydro_28"/>
</dbReference>
<keyword evidence="9" id="KW-0732">Signal</keyword>